<evidence type="ECO:0000313" key="2">
    <source>
        <dbReference type="Proteomes" id="UP000076962"/>
    </source>
</evidence>
<proteinExistence type="predicted"/>
<reference evidence="1 2" key="1">
    <citation type="submission" date="2016-05" db="EMBL/GenBank/DDBJ databases">
        <title>Single-cell genome of chain-forming Candidatus Thiomargarita nelsonii and comparison to other large sulfur-oxidizing bacteria.</title>
        <authorList>
            <person name="Winkel M."/>
            <person name="Salman V."/>
            <person name="Woyke T."/>
            <person name="Schulz-Vogt H."/>
            <person name="Richter M."/>
            <person name="Flood B."/>
            <person name="Bailey J."/>
            <person name="Amann R."/>
            <person name="Mussmann M."/>
        </authorList>
    </citation>
    <scope>NUCLEOTIDE SEQUENCE [LARGE SCALE GENOMIC DNA]</scope>
    <source>
        <strain evidence="1 2">THI036</strain>
    </source>
</reference>
<accession>A0A176RZ89</accession>
<name>A0A176RZ89_9GAMM</name>
<organism evidence="1 2">
    <name type="scientific">Candidatus Thiomargarita nelsonii</name>
    <dbReference type="NCBI Taxonomy" id="1003181"/>
    <lineage>
        <taxon>Bacteria</taxon>
        <taxon>Pseudomonadati</taxon>
        <taxon>Pseudomonadota</taxon>
        <taxon>Gammaproteobacteria</taxon>
        <taxon>Thiotrichales</taxon>
        <taxon>Thiotrichaceae</taxon>
        <taxon>Thiomargarita</taxon>
    </lineage>
</organism>
<sequence>MIFPLRQTSDDIDYEKHNLWIIDEKLAYHKYLASDLPLNQLGLVDVNSLERPDLIIFDSHFALVEDSTPFSSVVIVEFKRPLRKNYPENPIEQVCGYIEKIQGGTVTNKAGRPIPVNSNTPFYCYIICDITEKIKRYARVASLTPMSSGTGYFGYIPPYNAYIEIISYDKLLEDAKKRNQVLFDKLNLPR</sequence>
<dbReference type="Proteomes" id="UP000076962">
    <property type="component" value="Unassembled WGS sequence"/>
</dbReference>
<evidence type="ECO:0000313" key="1">
    <source>
        <dbReference type="EMBL" id="OAD21111.1"/>
    </source>
</evidence>
<comment type="caution">
    <text evidence="1">The sequence shown here is derived from an EMBL/GenBank/DDBJ whole genome shotgun (WGS) entry which is preliminary data.</text>
</comment>
<protein>
    <submittedName>
        <fullName evidence="1">Uncharacterized protein</fullName>
    </submittedName>
</protein>
<dbReference type="AlphaFoldDB" id="A0A176RZ89"/>
<dbReference type="EMBL" id="LUTY01001867">
    <property type="protein sequence ID" value="OAD21111.1"/>
    <property type="molecule type" value="Genomic_DNA"/>
</dbReference>
<gene>
    <name evidence="1" type="ORF">THIOM_003135</name>
</gene>
<keyword evidence="2" id="KW-1185">Reference proteome</keyword>